<dbReference type="GO" id="GO:0032040">
    <property type="term" value="C:small-subunit processome"/>
    <property type="evidence" value="ECO:0007669"/>
    <property type="project" value="TreeGrafter"/>
</dbReference>
<keyword evidence="3 5" id="KW-0694">RNA-binding</keyword>
<proteinExistence type="inferred from homology"/>
<dbReference type="GO" id="GO:0003723">
    <property type="term" value="F:RNA binding"/>
    <property type="evidence" value="ECO:0007669"/>
    <property type="project" value="UniProtKB-KW"/>
</dbReference>
<dbReference type="Pfam" id="PF17403">
    <property type="entry name" value="Nrap_D2"/>
    <property type="match status" value="1"/>
</dbReference>
<dbReference type="GO" id="GO:0006364">
    <property type="term" value="P:rRNA processing"/>
    <property type="evidence" value="ECO:0007669"/>
    <property type="project" value="UniProtKB-KW"/>
</dbReference>
<keyword evidence="14" id="KW-1185">Reference proteome</keyword>
<evidence type="ECO:0000313" key="13">
    <source>
        <dbReference type="EMBL" id="PKI85791.1"/>
    </source>
</evidence>
<dbReference type="Pfam" id="PF17405">
    <property type="entry name" value="Nrap_D4"/>
    <property type="match status" value="1"/>
</dbReference>
<dbReference type="Pfam" id="PF03813">
    <property type="entry name" value="Nrap"/>
    <property type="match status" value="1"/>
</dbReference>
<evidence type="ECO:0000256" key="2">
    <source>
        <dbReference type="ARBA" id="ARBA00006674"/>
    </source>
</evidence>
<dbReference type="InterPro" id="IPR035371">
    <property type="entry name" value="Nrap_D6"/>
</dbReference>
<dbReference type="STRING" id="2020962.A0A2N1JGW3"/>
<dbReference type="Pfam" id="PF17407">
    <property type="entry name" value="Nrap_D6"/>
    <property type="match status" value="1"/>
</dbReference>
<dbReference type="Proteomes" id="UP000232875">
    <property type="component" value="Unassembled WGS sequence"/>
</dbReference>
<dbReference type="GO" id="GO:0006409">
    <property type="term" value="P:tRNA export from nucleus"/>
    <property type="evidence" value="ECO:0007669"/>
    <property type="project" value="TreeGrafter"/>
</dbReference>
<evidence type="ECO:0000256" key="1">
    <source>
        <dbReference type="ARBA" id="ARBA00004604"/>
    </source>
</evidence>
<dbReference type="GO" id="GO:0032545">
    <property type="term" value="C:CURI complex"/>
    <property type="evidence" value="ECO:0007669"/>
    <property type="project" value="TreeGrafter"/>
</dbReference>
<evidence type="ECO:0000256" key="4">
    <source>
        <dbReference type="ARBA" id="ARBA00023242"/>
    </source>
</evidence>
<evidence type="ECO:0000313" key="14">
    <source>
        <dbReference type="Proteomes" id="UP000232875"/>
    </source>
</evidence>
<dbReference type="InterPro" id="IPR035367">
    <property type="entry name" value="Nrap_D2"/>
</dbReference>
<evidence type="ECO:0000259" key="8">
    <source>
        <dbReference type="Pfam" id="PF17403"/>
    </source>
</evidence>
<dbReference type="Pfam" id="PF17406">
    <property type="entry name" value="Nrap_D5"/>
    <property type="match status" value="1"/>
</dbReference>
<feature type="compositionally biased region" description="Acidic residues" evidence="6">
    <location>
        <begin position="31"/>
        <end position="55"/>
    </location>
</feature>
<dbReference type="InterPro" id="IPR035082">
    <property type="entry name" value="Nrap_D1"/>
</dbReference>
<dbReference type="Pfam" id="PF17404">
    <property type="entry name" value="Nrap_D3"/>
    <property type="match status" value="1"/>
</dbReference>
<dbReference type="Gene3D" id="1.10.1410.10">
    <property type="match status" value="2"/>
</dbReference>
<reference evidence="13 14" key="1">
    <citation type="submission" date="2017-10" db="EMBL/GenBank/DDBJ databases">
        <title>A novel species of cold-tolerant Malassezia isolated from bats.</title>
        <authorList>
            <person name="Lorch J.M."/>
            <person name="Palmer J.M."/>
            <person name="Vanderwolf K.J."/>
            <person name="Schmidt K.Z."/>
            <person name="Verant M.L."/>
            <person name="Weller T.J."/>
            <person name="Blehert D.S."/>
        </authorList>
    </citation>
    <scope>NUCLEOTIDE SEQUENCE [LARGE SCALE GENOMIC DNA]</scope>
    <source>
        <strain evidence="13 14">NWHC:44797-103</strain>
    </source>
</reference>
<dbReference type="InterPro" id="IPR035369">
    <property type="entry name" value="Nrap_D4"/>
</dbReference>
<keyword evidence="4 5" id="KW-0539">Nucleus</keyword>
<feature type="domain" description="Nrap protein" evidence="7">
    <location>
        <begin position="194"/>
        <end position="335"/>
    </location>
</feature>
<evidence type="ECO:0000256" key="3">
    <source>
        <dbReference type="ARBA" id="ARBA00022884"/>
    </source>
</evidence>
<comment type="subcellular location">
    <subcellularLocation>
        <location evidence="1 5">Nucleus</location>
        <location evidence="1 5">Nucleolus</location>
    </subcellularLocation>
</comment>
<evidence type="ECO:0000259" key="11">
    <source>
        <dbReference type="Pfam" id="PF17406"/>
    </source>
</evidence>
<dbReference type="InterPro" id="IPR005554">
    <property type="entry name" value="NOL6/Upt22"/>
</dbReference>
<keyword evidence="5" id="KW-0690">Ribosome biogenesis</keyword>
<dbReference type="OrthoDB" id="10251401at2759"/>
<protein>
    <recommendedName>
        <fullName evidence="5">U3 small nucleolar RNA-associated protein 22</fullName>
    </recommendedName>
</protein>
<name>A0A2N1JGW3_9BASI</name>
<organism evidence="13 14">
    <name type="scientific">Malassezia vespertilionis</name>
    <dbReference type="NCBI Taxonomy" id="2020962"/>
    <lineage>
        <taxon>Eukaryota</taxon>
        <taxon>Fungi</taxon>
        <taxon>Dikarya</taxon>
        <taxon>Basidiomycota</taxon>
        <taxon>Ustilaginomycotina</taxon>
        <taxon>Malasseziomycetes</taxon>
        <taxon>Malasseziales</taxon>
        <taxon>Malasseziaceae</taxon>
        <taxon>Malassezia</taxon>
    </lineage>
</organism>
<feature type="domain" description="Nrap protein" evidence="8">
    <location>
        <begin position="339"/>
        <end position="504"/>
    </location>
</feature>
<dbReference type="PANTHER" id="PTHR17972">
    <property type="entry name" value="NUCLEOLAR RNA-ASSOCIATED PROTEIN"/>
    <property type="match status" value="1"/>
</dbReference>
<feature type="domain" description="Nrap protein" evidence="12">
    <location>
        <begin position="1087"/>
        <end position="1223"/>
    </location>
</feature>
<evidence type="ECO:0000259" key="12">
    <source>
        <dbReference type="Pfam" id="PF17407"/>
    </source>
</evidence>
<evidence type="ECO:0000259" key="9">
    <source>
        <dbReference type="Pfam" id="PF17404"/>
    </source>
</evidence>
<dbReference type="InterPro" id="IPR035368">
    <property type="entry name" value="Nrap_D3"/>
</dbReference>
<feature type="domain" description="Nrap protein" evidence="10">
    <location>
        <begin position="694"/>
        <end position="892"/>
    </location>
</feature>
<dbReference type="Gene3D" id="3.30.70.3030">
    <property type="match status" value="1"/>
</dbReference>
<comment type="similarity">
    <text evidence="2 5">Belongs to the NRAP family.</text>
</comment>
<dbReference type="GO" id="GO:0034456">
    <property type="term" value="C:UTP-C complex"/>
    <property type="evidence" value="ECO:0007669"/>
    <property type="project" value="TreeGrafter"/>
</dbReference>
<dbReference type="AlphaFoldDB" id="A0A2N1JGW3"/>
<feature type="domain" description="Nrap protein" evidence="11">
    <location>
        <begin position="895"/>
        <end position="1084"/>
    </location>
</feature>
<feature type="region of interest" description="Disordered" evidence="6">
    <location>
        <begin position="1"/>
        <end position="74"/>
    </location>
</feature>
<evidence type="ECO:0000259" key="10">
    <source>
        <dbReference type="Pfam" id="PF17405"/>
    </source>
</evidence>
<feature type="domain" description="Nrap protein" evidence="9">
    <location>
        <begin position="510"/>
        <end position="661"/>
    </location>
</feature>
<gene>
    <name evidence="13" type="ORF">MVES_000288</name>
</gene>
<keyword evidence="5" id="KW-0687">Ribonucleoprotein</keyword>
<evidence type="ECO:0000259" key="7">
    <source>
        <dbReference type="Pfam" id="PF03813"/>
    </source>
</evidence>
<keyword evidence="5" id="KW-0698">rRNA processing</keyword>
<accession>A0A2N1JGW3</accession>
<evidence type="ECO:0000256" key="6">
    <source>
        <dbReference type="SAM" id="MobiDB-lite"/>
    </source>
</evidence>
<dbReference type="PANTHER" id="PTHR17972:SF0">
    <property type="entry name" value="NUCLEOLAR PROTEIN 6"/>
    <property type="match status" value="1"/>
</dbReference>
<dbReference type="EMBL" id="KZ454987">
    <property type="protein sequence ID" value="PKI85791.1"/>
    <property type="molecule type" value="Genomic_DNA"/>
</dbReference>
<dbReference type="InterPro" id="IPR035370">
    <property type="entry name" value="Nrap_D5"/>
</dbReference>
<evidence type="ECO:0000256" key="5">
    <source>
        <dbReference type="RuleBase" id="RU364032"/>
    </source>
</evidence>
<sequence>MAAKRKLPRAGATKKSARRQEVPIPSMEADAYSEDDNEGGFEDLEEDEAGMDDAAEAPKRAQSRDGAFSIPSNEEIHGLKETSELYMNSMFKLQLDEMMRHVRVAKERAGPMELVLRRLHTLFMQLPAIPAQDLKSAKRALARRAKTPVTVPFPDPAPLEDAAYKYAFSKPSQMDLVGSWPLGTLARRPGDMDVDVEVRMPSDLFQEKDTFNARYFYKRAYYLAVLAAAIIEAPDLGVDVAFGDVNGDRRNTFLVLCPRRTSKDTDFTKLKSVIRIHLAHSLGTFPVARLAPSRNSLRGTLVDEQAPAPTPEYNASILQDALRLPHLVFLHHTATQCAAFTEACQLLKTWATQRGFGALTLSGTMYAGWRTVARTENARFLLTMLLAHLLHGDDRKGRRDVRKLSSGFSSYQLLRGVLEFLALHPWSTEPVFMRAQPAMGLGPHDLPYGAFAECPRVFVDPSGCLNLLSAWPAASLDLLQQEAAQTLRMLNDAETDHFSALFLTPCTAPIARFDTAAALTLAAHSKTSVARLDAGCARNIGLVRLLDVGATALGVRARGIAACYTAGLARWQVDAEAAQPSRRVELGIQLDAEHAFRQVDHGPMPEQKEDAERFRAFWGDIAELRRFRDGRVMESVVWPIASLADRTRLPERILAYALLRHQCISSASNLKCIGAALDKLLVPPSTLSTRAYLKDPVQLGFQPVLGALETLIKRLRAMDQLPLSVIGVAPADAALRSMSVFAPGALRLAELGHSVPDVASFLPVHTLLLTFETSGQWPDDLAAIQEMKTALYERMAHVLPAHLDGASMRVVYDVDARASETIRDQTYLEIVLLSGFAFAARIRHDREHVLLQRLAREAAAGAPRREAQKALARYETRFVHAPAHHAAMQALQDQHPALAPTARLVKRWFGAQMLSTQVAPEALELLAVAVFISSEHAPPGTSAAGFVRVLRLLRDWNWHEMPLLLPLEAATRRAHEHRAAKLDEERAVLRRTAAHETVYAPPIVFPAAARVEAEQNFRAARTRDPALHRRAWFIATELDPSASAWTHNQPNATVADGVRQLATRAVSILEGAVRSKDVQVLFTPSVQHYDFVIHIHAGVHTRYVEHLQPEPGVWLVGGEKEYKNLAALRRSVYGSDVRADFDPVRAYVQLLLALYPGTFTLFYDEHGGTAIGGLWNAKKKARHPFKVLLGHSSRPVAGSDVVVNRPAILAEVQRLGHGLVERIVVAKEALDGDT</sequence>